<protein>
    <submittedName>
        <fullName evidence="2">Uncharacterized protein</fullName>
    </submittedName>
</protein>
<reference evidence="3" key="1">
    <citation type="submission" date="2016-10" db="EMBL/GenBank/DDBJ databases">
        <authorList>
            <person name="Varghese N."/>
        </authorList>
    </citation>
    <scope>NUCLEOTIDE SEQUENCE [LARGE SCALE GENOMIC DNA]</scope>
    <source>
        <strain evidence="3">Nsp8</strain>
    </source>
</reference>
<feature type="compositionally biased region" description="Basic and acidic residues" evidence="1">
    <location>
        <begin position="19"/>
        <end position="28"/>
    </location>
</feature>
<sequence length="74" mass="8497">MLRFPSRASLQRPYVSRETPLRQLERVPHAKQGAYPNRRAFSTRHQPSARIHPGISFRRDPDPALSPVLLANII</sequence>
<dbReference type="EMBL" id="FOVJ01000007">
    <property type="protein sequence ID" value="SFO10603.1"/>
    <property type="molecule type" value="Genomic_DNA"/>
</dbReference>
<keyword evidence="3" id="KW-1185">Reference proteome</keyword>
<proteinExistence type="predicted"/>
<evidence type="ECO:0000313" key="3">
    <source>
        <dbReference type="Proteomes" id="UP000183107"/>
    </source>
</evidence>
<name>A0A1I5EGW5_9PROT</name>
<accession>A0A1I5EGW5</accession>
<evidence type="ECO:0000256" key="1">
    <source>
        <dbReference type="SAM" id="MobiDB-lite"/>
    </source>
</evidence>
<evidence type="ECO:0000313" key="2">
    <source>
        <dbReference type="EMBL" id="SFO10603.1"/>
    </source>
</evidence>
<feature type="region of interest" description="Disordered" evidence="1">
    <location>
        <begin position="1"/>
        <end position="57"/>
    </location>
</feature>
<gene>
    <name evidence="2" type="ORF">SAMN05216386_2653</name>
</gene>
<organism evidence="2 3">
    <name type="scientific">Nitrosospira briensis</name>
    <dbReference type="NCBI Taxonomy" id="35799"/>
    <lineage>
        <taxon>Bacteria</taxon>
        <taxon>Pseudomonadati</taxon>
        <taxon>Pseudomonadota</taxon>
        <taxon>Betaproteobacteria</taxon>
        <taxon>Nitrosomonadales</taxon>
        <taxon>Nitrosomonadaceae</taxon>
        <taxon>Nitrosospira</taxon>
    </lineage>
</organism>
<dbReference type="AlphaFoldDB" id="A0A1I5EGW5"/>
<dbReference type="Proteomes" id="UP000183107">
    <property type="component" value="Unassembled WGS sequence"/>
</dbReference>